<evidence type="ECO:0000256" key="1">
    <source>
        <dbReference type="SAM" id="Phobius"/>
    </source>
</evidence>
<keyword evidence="1" id="KW-0472">Membrane</keyword>
<dbReference type="STRING" id="1122209.SAMN02745752_00611"/>
<evidence type="ECO:0008006" key="5">
    <source>
        <dbReference type="Google" id="ProtNLM"/>
    </source>
</evidence>
<feature type="signal peptide" evidence="2">
    <location>
        <begin position="1"/>
        <end position="23"/>
    </location>
</feature>
<organism evidence="3 4">
    <name type="scientific">Marinospirillum alkaliphilum DSM 21637</name>
    <dbReference type="NCBI Taxonomy" id="1122209"/>
    <lineage>
        <taxon>Bacteria</taxon>
        <taxon>Pseudomonadati</taxon>
        <taxon>Pseudomonadota</taxon>
        <taxon>Gammaproteobacteria</taxon>
        <taxon>Oceanospirillales</taxon>
        <taxon>Oceanospirillaceae</taxon>
        <taxon>Marinospirillum</taxon>
    </lineage>
</organism>
<evidence type="ECO:0000313" key="3">
    <source>
        <dbReference type="EMBL" id="SFX11982.1"/>
    </source>
</evidence>
<dbReference type="RefSeq" id="WP_072324808.1">
    <property type="nucleotide sequence ID" value="NZ_FPJW01000001.1"/>
</dbReference>
<feature type="transmembrane region" description="Helical" evidence="1">
    <location>
        <begin position="101"/>
        <end position="127"/>
    </location>
</feature>
<sequence length="132" mass="14492">MKFFFKTLAFVLISLLMLSPLQATMISNQQLLEQQQPSNKQSALTASTTASLTERQQTLQQQLVSLGVAPQLAEERISRLTPEEIALLEQQLDELPAGSGLLGAALIVFVLFVITDMLGATDIFPFVRSIND</sequence>
<feature type="chain" id="PRO_5013154155" description="PA2779 family protein" evidence="2">
    <location>
        <begin position="24"/>
        <end position="132"/>
    </location>
</feature>
<keyword evidence="2" id="KW-0732">Signal</keyword>
<protein>
    <recommendedName>
        <fullName evidence="5">PA2779 family protein</fullName>
    </recommendedName>
</protein>
<dbReference type="AlphaFoldDB" id="A0A1K1UGL9"/>
<keyword evidence="1" id="KW-0812">Transmembrane</keyword>
<proteinExistence type="predicted"/>
<dbReference type="OrthoDB" id="7651521at2"/>
<dbReference type="Proteomes" id="UP000182350">
    <property type="component" value="Unassembled WGS sequence"/>
</dbReference>
<accession>A0A1K1UGL9</accession>
<keyword evidence="1" id="KW-1133">Transmembrane helix</keyword>
<dbReference type="InterPro" id="IPR046735">
    <property type="entry name" value="PA2779-like"/>
</dbReference>
<reference evidence="3 4" key="1">
    <citation type="submission" date="2016-11" db="EMBL/GenBank/DDBJ databases">
        <authorList>
            <person name="Jaros S."/>
            <person name="Januszkiewicz K."/>
            <person name="Wedrychowicz H."/>
        </authorList>
    </citation>
    <scope>NUCLEOTIDE SEQUENCE [LARGE SCALE GENOMIC DNA]</scope>
    <source>
        <strain evidence="3 4">DSM 21637</strain>
    </source>
</reference>
<evidence type="ECO:0000256" key="2">
    <source>
        <dbReference type="SAM" id="SignalP"/>
    </source>
</evidence>
<evidence type="ECO:0000313" key="4">
    <source>
        <dbReference type="Proteomes" id="UP000182350"/>
    </source>
</evidence>
<name>A0A1K1UGL9_9GAMM</name>
<keyword evidence="4" id="KW-1185">Reference proteome</keyword>
<gene>
    <name evidence="3" type="ORF">SAMN02745752_00611</name>
</gene>
<dbReference type="NCBIfam" id="NF033919">
    <property type="entry name" value="PA2779_fam"/>
    <property type="match status" value="1"/>
</dbReference>
<dbReference type="InterPro" id="IPR016924">
    <property type="entry name" value="UCP029543"/>
</dbReference>
<dbReference type="Pfam" id="PF20332">
    <property type="entry name" value="DUF6627"/>
    <property type="match status" value="1"/>
</dbReference>
<dbReference type="EMBL" id="FPJW01000001">
    <property type="protein sequence ID" value="SFX11982.1"/>
    <property type="molecule type" value="Genomic_DNA"/>
</dbReference>
<dbReference type="PIRSF" id="PIRSF029543">
    <property type="entry name" value="UCP029543"/>
    <property type="match status" value="1"/>
</dbReference>